<keyword evidence="3" id="KW-0489">Methyltransferase</keyword>
<feature type="region of interest" description="Disordered" evidence="1">
    <location>
        <begin position="343"/>
        <end position="364"/>
    </location>
</feature>
<dbReference type="EMBL" id="JACCHJ010000001">
    <property type="protein sequence ID" value="NYK10607.1"/>
    <property type="molecule type" value="Genomic_DNA"/>
</dbReference>
<comment type="caution">
    <text evidence="3">The sequence shown here is derived from an EMBL/GenBank/DDBJ whole genome shotgun (WGS) entry which is preliminary data.</text>
</comment>
<dbReference type="AlphaFoldDB" id="A0A853DQS4"/>
<dbReference type="GO" id="GO:0032259">
    <property type="term" value="P:methylation"/>
    <property type="evidence" value="ECO:0007669"/>
    <property type="project" value="UniProtKB-KW"/>
</dbReference>
<accession>A0A853DQS4</accession>
<reference evidence="3 4" key="1">
    <citation type="submission" date="2020-07" db="EMBL/GenBank/DDBJ databases">
        <title>Sequencing the genomes of 1000 actinobacteria strains.</title>
        <authorList>
            <person name="Klenk H.-P."/>
        </authorList>
    </citation>
    <scope>NUCLEOTIDE SEQUENCE [LARGE SCALE GENOMIC DNA]</scope>
    <source>
        <strain evidence="3 4">DSM 15166</strain>
    </source>
</reference>
<dbReference type="Proteomes" id="UP000521075">
    <property type="component" value="Unassembled WGS sequence"/>
</dbReference>
<dbReference type="RefSeq" id="WP_179701315.1">
    <property type="nucleotide sequence ID" value="NZ_BAAAHA010000005.1"/>
</dbReference>
<name>A0A853DQS4_9MICO</name>
<evidence type="ECO:0000259" key="2">
    <source>
        <dbReference type="Pfam" id="PF13649"/>
    </source>
</evidence>
<gene>
    <name evidence="3" type="ORF">HNR14_002488</name>
</gene>
<dbReference type="Pfam" id="PF13649">
    <property type="entry name" value="Methyltransf_25"/>
    <property type="match status" value="1"/>
</dbReference>
<evidence type="ECO:0000256" key="1">
    <source>
        <dbReference type="SAM" id="MobiDB-lite"/>
    </source>
</evidence>
<dbReference type="Gene3D" id="3.40.50.150">
    <property type="entry name" value="Vaccinia Virus protein VP39"/>
    <property type="match status" value="1"/>
</dbReference>
<feature type="domain" description="Methyltransferase" evidence="2">
    <location>
        <begin position="47"/>
        <end position="146"/>
    </location>
</feature>
<dbReference type="SUPFAM" id="SSF53335">
    <property type="entry name" value="S-adenosyl-L-methionine-dependent methyltransferases"/>
    <property type="match status" value="1"/>
</dbReference>
<organism evidence="3 4">
    <name type="scientific">Leifsonia naganoensis</name>
    <dbReference type="NCBI Taxonomy" id="150025"/>
    <lineage>
        <taxon>Bacteria</taxon>
        <taxon>Bacillati</taxon>
        <taxon>Actinomycetota</taxon>
        <taxon>Actinomycetes</taxon>
        <taxon>Micrococcales</taxon>
        <taxon>Microbacteriaceae</taxon>
        <taxon>Leifsonia</taxon>
    </lineage>
</organism>
<dbReference type="InterPro" id="IPR029063">
    <property type="entry name" value="SAM-dependent_MTases_sf"/>
</dbReference>
<evidence type="ECO:0000313" key="3">
    <source>
        <dbReference type="EMBL" id="NYK10607.1"/>
    </source>
</evidence>
<dbReference type="InterPro" id="IPR041698">
    <property type="entry name" value="Methyltransf_25"/>
</dbReference>
<dbReference type="GO" id="GO:0008168">
    <property type="term" value="F:methyltransferase activity"/>
    <property type="evidence" value="ECO:0007669"/>
    <property type="project" value="UniProtKB-KW"/>
</dbReference>
<keyword evidence="4" id="KW-1185">Reference proteome</keyword>
<dbReference type="CDD" id="cd02440">
    <property type="entry name" value="AdoMet_MTases"/>
    <property type="match status" value="1"/>
</dbReference>
<sequence length="364" mass="39001">MTASTTPSYLHYGADFADIYDTIFPRTTIGPGELAWLSGHVGGGKRVLELGVGTGRVALPLAERLAEGGQPVEYHGIDISTEMLAQLEDADTAGRVTGTRGDIVYDHYGVDYDIILCVCATISMITKPDDQARVFVNAAKALRPGGTLIVETHNAEFVQSMHGPRTDITYSVPYPDGKRALVSFSTLDHEAWTIDHCWIDNGTTRFVSETSRVTTLRELDTYATNAGLTPGARTSGLNGAPISRTSGTITVEYSKPSENAQQSQAASWRWPHRRRGTDLRPLGPDAPTVVAVSAALGVATIVCGRGFARLVTGVQLAYPGPTHVRRTLEPRVVSLRARAPSVARTNGGGHALLPPPIHATIETH</sequence>
<evidence type="ECO:0000313" key="4">
    <source>
        <dbReference type="Proteomes" id="UP000521075"/>
    </source>
</evidence>
<protein>
    <submittedName>
        <fullName evidence="3">SAM-dependent methyltransferase</fullName>
    </submittedName>
</protein>
<proteinExistence type="predicted"/>
<keyword evidence="3" id="KW-0808">Transferase</keyword>